<keyword evidence="6 7" id="KW-0624">Polysaccharide degradation</keyword>
<dbReference type="InterPro" id="IPR012341">
    <property type="entry name" value="6hp_glycosidase-like_sf"/>
</dbReference>
<comment type="similarity">
    <text evidence="7 8">Belongs to the glycosyl hydrolase 9 (cellulase E) family.</text>
</comment>
<dbReference type="InterPro" id="IPR036966">
    <property type="entry name" value="CBM3_sf"/>
</dbReference>
<dbReference type="SUPFAM" id="SSF48208">
    <property type="entry name" value="Six-hairpin glycosidases"/>
    <property type="match status" value="1"/>
</dbReference>
<dbReference type="Pfam" id="PF00759">
    <property type="entry name" value="Glyco_hydro_9"/>
    <property type="match status" value="1"/>
</dbReference>
<feature type="domain" description="CBM3" evidence="9">
    <location>
        <begin position="482"/>
        <end position="638"/>
    </location>
</feature>
<dbReference type="Pfam" id="PF00942">
    <property type="entry name" value="CBM_3"/>
    <property type="match status" value="1"/>
</dbReference>
<dbReference type="InterPro" id="IPR001956">
    <property type="entry name" value="CBM3"/>
</dbReference>
<feature type="active site" evidence="7">
    <location>
        <position position="438"/>
    </location>
</feature>
<keyword evidence="3 8" id="KW-0136">Cellulose degradation</keyword>
<keyword evidence="11" id="KW-1185">Reference proteome</keyword>
<evidence type="ECO:0000256" key="1">
    <source>
        <dbReference type="ARBA" id="ARBA00000966"/>
    </source>
</evidence>
<dbReference type="InterPro" id="IPR001701">
    <property type="entry name" value="Glyco_hydro_9"/>
</dbReference>
<dbReference type="PANTHER" id="PTHR22298">
    <property type="entry name" value="ENDO-1,4-BETA-GLUCANASE"/>
    <property type="match status" value="1"/>
</dbReference>
<dbReference type="PROSITE" id="PS00698">
    <property type="entry name" value="GH9_3"/>
    <property type="match status" value="1"/>
</dbReference>
<dbReference type="AlphaFoldDB" id="A0A1Y6BG24"/>
<evidence type="ECO:0000256" key="3">
    <source>
        <dbReference type="ARBA" id="ARBA00023001"/>
    </source>
</evidence>
<reference evidence="11" key="1">
    <citation type="submission" date="2017-04" db="EMBL/GenBank/DDBJ databases">
        <authorList>
            <person name="Varghese N."/>
            <person name="Submissions S."/>
        </authorList>
    </citation>
    <scope>NUCLEOTIDE SEQUENCE [LARGE SCALE GENOMIC DNA]</scope>
    <source>
        <strain evidence="11">RKEM611</strain>
    </source>
</reference>
<feature type="active site" evidence="7">
    <location>
        <position position="447"/>
    </location>
</feature>
<evidence type="ECO:0000256" key="4">
    <source>
        <dbReference type="ARBA" id="ARBA00023277"/>
    </source>
</evidence>
<dbReference type="InterPro" id="IPR008965">
    <property type="entry name" value="CBM2/CBM3_carb-bd_dom_sf"/>
</dbReference>
<gene>
    <name evidence="10" type="ORF">SAMN06296036_103198</name>
</gene>
<dbReference type="Gene3D" id="2.60.40.710">
    <property type="entry name" value="Endoglucanase-like"/>
    <property type="match status" value="1"/>
</dbReference>
<keyword evidence="5 7" id="KW-0326">Glycosidase</keyword>
<evidence type="ECO:0000256" key="7">
    <source>
        <dbReference type="PROSITE-ProRule" id="PRU10060"/>
    </source>
</evidence>
<dbReference type="STRING" id="1513793.SAMN06296036_103198"/>
<comment type="catalytic activity">
    <reaction evidence="1 8">
        <text>Endohydrolysis of (1-&gt;4)-beta-D-glucosidic linkages in cellulose, lichenin and cereal beta-D-glucans.</text>
        <dbReference type="EC" id="3.2.1.4"/>
    </reaction>
</comment>
<dbReference type="EMBL" id="FWZT01000003">
    <property type="protein sequence ID" value="SMF01608.1"/>
    <property type="molecule type" value="Genomic_DNA"/>
</dbReference>
<dbReference type="FunFam" id="1.50.10.10:FF:000020">
    <property type="entry name" value="Endoglucanase"/>
    <property type="match status" value="1"/>
</dbReference>
<dbReference type="Gene3D" id="1.50.10.10">
    <property type="match status" value="1"/>
</dbReference>
<evidence type="ECO:0000256" key="2">
    <source>
        <dbReference type="ARBA" id="ARBA00022801"/>
    </source>
</evidence>
<keyword evidence="2 7" id="KW-0378">Hydrolase</keyword>
<proteinExistence type="inferred from homology"/>
<evidence type="ECO:0000313" key="11">
    <source>
        <dbReference type="Proteomes" id="UP000192907"/>
    </source>
</evidence>
<dbReference type="GO" id="GO:0030248">
    <property type="term" value="F:cellulose binding"/>
    <property type="evidence" value="ECO:0007669"/>
    <property type="project" value="InterPro"/>
</dbReference>
<dbReference type="RefSeq" id="WP_132316021.1">
    <property type="nucleotide sequence ID" value="NZ_FWZT01000003.1"/>
</dbReference>
<dbReference type="InterPro" id="IPR033126">
    <property type="entry name" value="Glyco_hydro_9_Asp/Glu_AS"/>
</dbReference>
<accession>A0A1Y6BG24</accession>
<keyword evidence="4 7" id="KW-0119">Carbohydrate metabolism</keyword>
<dbReference type="EC" id="3.2.1.4" evidence="8"/>
<dbReference type="PROSITE" id="PS51172">
    <property type="entry name" value="CBM3"/>
    <property type="match status" value="1"/>
</dbReference>
<evidence type="ECO:0000256" key="8">
    <source>
        <dbReference type="RuleBase" id="RU361166"/>
    </source>
</evidence>
<evidence type="ECO:0000256" key="6">
    <source>
        <dbReference type="ARBA" id="ARBA00023326"/>
    </source>
</evidence>
<dbReference type="GO" id="GO:0008810">
    <property type="term" value="F:cellulase activity"/>
    <property type="evidence" value="ECO:0007669"/>
    <property type="project" value="UniProtKB-EC"/>
</dbReference>
<dbReference type="InterPro" id="IPR008928">
    <property type="entry name" value="6-hairpin_glycosidase_sf"/>
</dbReference>
<organism evidence="10 11">
    <name type="scientific">Pseudobacteriovorax antillogorgiicola</name>
    <dbReference type="NCBI Taxonomy" id="1513793"/>
    <lineage>
        <taxon>Bacteria</taxon>
        <taxon>Pseudomonadati</taxon>
        <taxon>Bdellovibrionota</taxon>
        <taxon>Oligoflexia</taxon>
        <taxon>Oligoflexales</taxon>
        <taxon>Pseudobacteriovoracaceae</taxon>
        <taxon>Pseudobacteriovorax</taxon>
    </lineage>
</organism>
<name>A0A1Y6BG24_9BACT</name>
<dbReference type="SMART" id="SM01067">
    <property type="entry name" value="CBM_3"/>
    <property type="match status" value="1"/>
</dbReference>
<dbReference type="GO" id="GO:0030245">
    <property type="term" value="P:cellulose catabolic process"/>
    <property type="evidence" value="ECO:0007669"/>
    <property type="project" value="UniProtKB-KW"/>
</dbReference>
<evidence type="ECO:0000256" key="5">
    <source>
        <dbReference type="ARBA" id="ARBA00023295"/>
    </source>
</evidence>
<evidence type="ECO:0000313" key="10">
    <source>
        <dbReference type="EMBL" id="SMF01608.1"/>
    </source>
</evidence>
<dbReference type="OrthoDB" id="9808897at2"/>
<dbReference type="Proteomes" id="UP000192907">
    <property type="component" value="Unassembled WGS sequence"/>
</dbReference>
<protein>
    <recommendedName>
        <fullName evidence="8">Endoglucanase</fullName>
        <ecNumber evidence="8">3.2.1.4</ecNumber>
    </recommendedName>
</protein>
<evidence type="ECO:0000259" key="9">
    <source>
        <dbReference type="PROSITE" id="PS51172"/>
    </source>
</evidence>
<dbReference type="SUPFAM" id="SSF49384">
    <property type="entry name" value="Carbohydrate-binding domain"/>
    <property type="match status" value="1"/>
</dbReference>
<sequence length="638" mass="72116">MTLDRNKLVGLSFLIMSPVAIGANYGEALQKSIYFYEAQQSGVLPDWNRVEWRGDSALSDGQDVGIDLTGGWFDAGDHVKFGLPMAASTTMLAWGYIEYPEAYQRSQQETHLKNNLRFVGDYFIKAHPEPNVLWGQVGNGSKDHAWWGPAEVMPMERPSYKIDASCPGSELAGETSAAMASLSMIFRKDDPDYAATLLQHSKELYSFAYDYRGKYSDCITDAQGYYNSWSGYEDELVWSALWLYRATGDKFYLKRAQEDYENLNTENQSELKSYKWTQAWDDKSYGSYVLMAKLSNGAKYQEDAERWLDYWTVGFEGNRIAYTPGGLAYLDTWGPTRYAANTAFLALIYSDYLKNAKADQEKATRYYDFAVSQMEYILGKNPANISFQIGLGDNYPKNPHHRTAHGAWTNNLQQPEQSRHLLVGALVGGPNRNDGYEDDRGDYILNEVATDYNAGFTSALARLYLDFGGDPIPEKQFPPKEEKDLEFFVEAKVNSQGPRYIEIAARVHNRSAWPARNAKNLALRYYVDLTEELALGYKPSDIKVSTAYSQATSVSPLTLVGKGIYYIEISFEGVNIFPGGQSESKKEVQFRLSLPSNTNTPEWSNDQDPSWDAYGSQYKNAEKIVLFDGEQLVWGKMP</sequence>